<gene>
    <name evidence="2" type="ORF">GOODEAATRI_021778</name>
</gene>
<evidence type="ECO:0000256" key="1">
    <source>
        <dbReference type="SAM" id="MobiDB-lite"/>
    </source>
</evidence>
<accession>A0ABV0N6L9</accession>
<name>A0ABV0N6L9_9TELE</name>
<proteinExistence type="predicted"/>
<keyword evidence="3" id="KW-1185">Reference proteome</keyword>
<reference evidence="2 3" key="1">
    <citation type="submission" date="2021-06" db="EMBL/GenBank/DDBJ databases">
        <authorList>
            <person name="Palmer J.M."/>
        </authorList>
    </citation>
    <scope>NUCLEOTIDE SEQUENCE [LARGE SCALE GENOMIC DNA]</scope>
    <source>
        <strain evidence="2 3">GA_2019</strain>
        <tissue evidence="2">Muscle</tissue>
    </source>
</reference>
<feature type="region of interest" description="Disordered" evidence="1">
    <location>
        <begin position="21"/>
        <end position="42"/>
    </location>
</feature>
<feature type="compositionally biased region" description="Polar residues" evidence="1">
    <location>
        <begin position="26"/>
        <end position="39"/>
    </location>
</feature>
<evidence type="ECO:0000313" key="2">
    <source>
        <dbReference type="EMBL" id="MEQ2165882.1"/>
    </source>
</evidence>
<comment type="caution">
    <text evidence="2">The sequence shown here is derived from an EMBL/GenBank/DDBJ whole genome shotgun (WGS) entry which is preliminary data.</text>
</comment>
<organism evidence="2 3">
    <name type="scientific">Goodea atripinnis</name>
    <dbReference type="NCBI Taxonomy" id="208336"/>
    <lineage>
        <taxon>Eukaryota</taxon>
        <taxon>Metazoa</taxon>
        <taxon>Chordata</taxon>
        <taxon>Craniata</taxon>
        <taxon>Vertebrata</taxon>
        <taxon>Euteleostomi</taxon>
        <taxon>Actinopterygii</taxon>
        <taxon>Neopterygii</taxon>
        <taxon>Teleostei</taxon>
        <taxon>Neoteleostei</taxon>
        <taxon>Acanthomorphata</taxon>
        <taxon>Ovalentaria</taxon>
        <taxon>Atherinomorphae</taxon>
        <taxon>Cyprinodontiformes</taxon>
        <taxon>Goodeidae</taxon>
        <taxon>Goodea</taxon>
    </lineage>
</organism>
<dbReference type="Proteomes" id="UP001476798">
    <property type="component" value="Unassembled WGS sequence"/>
</dbReference>
<protein>
    <submittedName>
        <fullName evidence="2">Uncharacterized protein</fullName>
    </submittedName>
</protein>
<dbReference type="EMBL" id="JAHRIO010022148">
    <property type="protein sequence ID" value="MEQ2165882.1"/>
    <property type="molecule type" value="Genomic_DNA"/>
</dbReference>
<sequence>MLADPSTSLLLLQEMQPSLKPLPATASVSESTSAQAPSHRNTRRFCRAGIADGPGQKGWRPLGRFSLSDRSVLSLTPQRHLRMLQMHCGKTARRAREQVMRCDERAGLILRQPSRAQLRCDMRRREAPQTSFTALMRIKNDLTAGTQIR</sequence>
<evidence type="ECO:0000313" key="3">
    <source>
        <dbReference type="Proteomes" id="UP001476798"/>
    </source>
</evidence>